<dbReference type="GO" id="GO:0030496">
    <property type="term" value="C:midbody"/>
    <property type="evidence" value="ECO:0007669"/>
    <property type="project" value="UniProtKB-SubCell"/>
</dbReference>
<comment type="catalytic activity">
    <reaction evidence="16">
        <text>C-terminal L-alpha-aminoacyl-L-glutamyl-[tubulin] + H2O = C-terminal L-alpha-aminoacyl-[tubulin] + L-glutamate</text>
        <dbReference type="Rhea" id="RHEA:63796"/>
        <dbReference type="Rhea" id="RHEA-COMP:16436"/>
        <dbReference type="Rhea" id="RHEA-COMP:16437"/>
        <dbReference type="ChEBI" id="CHEBI:15377"/>
        <dbReference type="ChEBI" id="CHEBI:29985"/>
        <dbReference type="ChEBI" id="CHEBI:90782"/>
        <dbReference type="ChEBI" id="CHEBI:149556"/>
        <dbReference type="EC" id="3.4.17.24"/>
    </reaction>
    <physiologicalReaction direction="left-to-right" evidence="16">
        <dbReference type="Rhea" id="RHEA:63797"/>
    </physiologicalReaction>
</comment>
<comment type="catalytic activity">
    <reaction evidence="20">
        <text>gamma-L-glutamyl-L-glutamyl-[protein] + H2O = L-glutamyl-[protein] + L-glutamate</text>
        <dbReference type="Rhea" id="RHEA:60152"/>
        <dbReference type="Rhea" id="RHEA-COMP:10208"/>
        <dbReference type="Rhea" id="RHEA-COMP:15517"/>
        <dbReference type="ChEBI" id="CHEBI:15377"/>
        <dbReference type="ChEBI" id="CHEBI:29973"/>
        <dbReference type="ChEBI" id="CHEBI:29985"/>
        <dbReference type="ChEBI" id="CHEBI:143622"/>
    </reaction>
    <physiologicalReaction direction="left-to-right" evidence="20">
        <dbReference type="Rhea" id="RHEA:60153"/>
    </physiologicalReaction>
</comment>
<dbReference type="GO" id="GO:0004181">
    <property type="term" value="F:metallocarboxypeptidase activity"/>
    <property type="evidence" value="ECO:0007669"/>
    <property type="project" value="InterPro"/>
</dbReference>
<evidence type="ECO:0000256" key="16">
    <source>
        <dbReference type="ARBA" id="ARBA00024627"/>
    </source>
</evidence>
<evidence type="ECO:0000256" key="17">
    <source>
        <dbReference type="ARBA" id="ARBA00026108"/>
    </source>
</evidence>
<dbReference type="GO" id="GO:0005819">
    <property type="term" value="C:spindle"/>
    <property type="evidence" value="ECO:0007669"/>
    <property type="project" value="UniProtKB-SubCell"/>
</dbReference>
<evidence type="ECO:0000256" key="22">
    <source>
        <dbReference type="SAM" id="MobiDB-lite"/>
    </source>
</evidence>
<dbReference type="Proteomes" id="UP000502823">
    <property type="component" value="Unassembled WGS sequence"/>
</dbReference>
<evidence type="ECO:0000256" key="12">
    <source>
        <dbReference type="ARBA" id="ARBA00023212"/>
    </source>
</evidence>
<evidence type="ECO:0000256" key="5">
    <source>
        <dbReference type="ARBA" id="ARBA00005988"/>
    </source>
</evidence>
<evidence type="ECO:0000256" key="18">
    <source>
        <dbReference type="ARBA" id="ARBA00032753"/>
    </source>
</evidence>
<evidence type="ECO:0000256" key="21">
    <source>
        <dbReference type="PROSITE-ProRule" id="PRU01379"/>
    </source>
</evidence>
<comment type="cofactor">
    <cofactor evidence="1">
        <name>Zn(2+)</name>
        <dbReference type="ChEBI" id="CHEBI:29105"/>
    </cofactor>
</comment>
<dbReference type="InterPro" id="IPR000834">
    <property type="entry name" value="Peptidase_M14"/>
</dbReference>
<evidence type="ECO:0000313" key="24">
    <source>
        <dbReference type="EMBL" id="GFG34130.1"/>
    </source>
</evidence>
<comment type="caution">
    <text evidence="24">The sequence shown here is derived from an EMBL/GenBank/DDBJ whole genome shotgun (WGS) entry which is preliminary data.</text>
</comment>
<evidence type="ECO:0000256" key="15">
    <source>
        <dbReference type="ARBA" id="ARBA00024524"/>
    </source>
</evidence>
<evidence type="ECO:0000256" key="9">
    <source>
        <dbReference type="ARBA" id="ARBA00022801"/>
    </source>
</evidence>
<evidence type="ECO:0000256" key="13">
    <source>
        <dbReference type="ARBA" id="ARBA00023242"/>
    </source>
</evidence>
<evidence type="ECO:0000256" key="3">
    <source>
        <dbReference type="ARBA" id="ARBA00004186"/>
    </source>
</evidence>
<evidence type="ECO:0000256" key="6">
    <source>
        <dbReference type="ARBA" id="ARBA00022490"/>
    </source>
</evidence>
<evidence type="ECO:0000256" key="1">
    <source>
        <dbReference type="ARBA" id="ARBA00001947"/>
    </source>
</evidence>
<dbReference type="InterPro" id="IPR034286">
    <property type="entry name" value="M14_AGBL5-like"/>
</dbReference>
<evidence type="ECO:0000256" key="10">
    <source>
        <dbReference type="ARBA" id="ARBA00022833"/>
    </source>
</evidence>
<feature type="compositionally biased region" description="Basic residues" evidence="22">
    <location>
        <begin position="1136"/>
        <end position="1147"/>
    </location>
</feature>
<organism evidence="24 25">
    <name type="scientific">Coptotermes formosanus</name>
    <name type="common">Formosan subterranean termite</name>
    <dbReference type="NCBI Taxonomy" id="36987"/>
    <lineage>
        <taxon>Eukaryota</taxon>
        <taxon>Metazoa</taxon>
        <taxon>Ecdysozoa</taxon>
        <taxon>Arthropoda</taxon>
        <taxon>Hexapoda</taxon>
        <taxon>Insecta</taxon>
        <taxon>Pterygota</taxon>
        <taxon>Neoptera</taxon>
        <taxon>Polyneoptera</taxon>
        <taxon>Dictyoptera</taxon>
        <taxon>Blattodea</taxon>
        <taxon>Blattoidea</taxon>
        <taxon>Termitoidae</taxon>
        <taxon>Rhinotermitidae</taxon>
        <taxon>Coptotermes</taxon>
    </lineage>
</organism>
<dbReference type="InParanoid" id="A0A6L2PRD0"/>
<keyword evidence="8" id="KW-0479">Metal-binding</keyword>
<feature type="domain" description="Peptidase M14" evidence="23">
    <location>
        <begin position="151"/>
        <end position="599"/>
    </location>
</feature>
<dbReference type="PANTHER" id="PTHR12756">
    <property type="entry name" value="CYTOSOLIC CARBOXYPEPTIDASE"/>
    <property type="match status" value="1"/>
</dbReference>
<dbReference type="PROSITE" id="PS52035">
    <property type="entry name" value="PEPTIDASE_M14"/>
    <property type="match status" value="1"/>
</dbReference>
<dbReference type="Gene3D" id="2.60.40.3120">
    <property type="match status" value="1"/>
</dbReference>
<dbReference type="GO" id="GO:0006508">
    <property type="term" value="P:proteolysis"/>
    <property type="evidence" value="ECO:0007669"/>
    <property type="project" value="UniProtKB-KW"/>
</dbReference>
<keyword evidence="6" id="KW-0963">Cytoplasm</keyword>
<evidence type="ECO:0000256" key="2">
    <source>
        <dbReference type="ARBA" id="ARBA00004123"/>
    </source>
</evidence>
<comment type="subcellular location">
    <subcellularLocation>
        <location evidence="3">Cytoplasm</location>
        <location evidence="3">Cytoskeleton</location>
        <location evidence="3">Spindle</location>
    </subcellularLocation>
    <subcellularLocation>
        <location evidence="4">Midbody</location>
    </subcellularLocation>
    <subcellularLocation>
        <location evidence="2">Nucleus</location>
    </subcellularLocation>
</comment>
<dbReference type="InterPro" id="IPR040626">
    <property type="entry name" value="Pepdidase_M14_N"/>
</dbReference>
<keyword evidence="11" id="KW-0482">Metalloprotease</keyword>
<evidence type="ECO:0000256" key="11">
    <source>
        <dbReference type="ARBA" id="ARBA00023049"/>
    </source>
</evidence>
<feature type="region of interest" description="Disordered" evidence="22">
    <location>
        <begin position="989"/>
        <end position="1147"/>
    </location>
</feature>
<dbReference type="SUPFAM" id="SSF53187">
    <property type="entry name" value="Zn-dependent exopeptidases"/>
    <property type="match status" value="1"/>
</dbReference>
<evidence type="ECO:0000259" key="23">
    <source>
        <dbReference type="PROSITE" id="PS52035"/>
    </source>
</evidence>
<keyword evidence="12" id="KW-0206">Cytoskeleton</keyword>
<evidence type="ECO:0000256" key="20">
    <source>
        <dbReference type="ARBA" id="ARBA00047714"/>
    </source>
</evidence>
<keyword evidence="7" id="KW-0645">Protease</keyword>
<dbReference type="Gene3D" id="3.40.630.10">
    <property type="entry name" value="Zn peptidases"/>
    <property type="match status" value="2"/>
</dbReference>
<evidence type="ECO:0000256" key="14">
    <source>
        <dbReference type="ARBA" id="ARBA00024141"/>
    </source>
</evidence>
<feature type="compositionally biased region" description="Polar residues" evidence="22">
    <location>
        <begin position="1013"/>
        <end position="1031"/>
    </location>
</feature>
<keyword evidence="25" id="KW-1185">Reference proteome</keyword>
<sequence length="1147" mass="127329">MDIECGGFTFVSNFDSGNLARVELVSKKQNEHQNVGKNSPEEIPDFEFNIWTKPDCAGTEFENSYRTWFYFGVKGGAPFVLVKLNIVNLNRQAKMYSQGMTPVFRMVPGRSHWDRIKEKPSYTVDDKVFILSFKYRTLENIRATTYFAFTYPYTYVELQKKLNSVDARFRSSSGEFQTPNCLDDIYYHRECVCYSLEGRLVDLITVSSYHNMSPEREIRLKNLFPMVDVPRPFRFHGKKVIFVSARVHPGETPSSFVLNGLLNLLLTRDDPIAILLRKIYVFKLIPMLNPDGVSQGHYRTDTRGVNLNRMYLNPVFELHPSIYAARSLIRYYHHGQEIEEELTVDCVIPNIDCDSMDEKITNSIFSSVGNTDDCSSDTVPSICKTVSSTDHSVGSSCGRASADVCSKEDCRHLQHEGEDLNSVNTQHFVSNSNRSEDGLSNLVHSKKGTTRPEDTGLYLYVDLHGHASKKGIFMYGNYFEDLEDSIECMLLPKIMSLNSPNFHFTACNFTERIMYLRDRRGGMSREGSGRVAVLKTTGLVHSYTLECNYNTGKLVNVLPPCVKESKNSPVATSMVPPKYTPQVFEEVGRALGISILDLTGSNPWSRIPNSEFHSLSGIRDWLKINCLPEQNYVHKMIQDQKQVKCQPCNAQVGGMAGMSNGVPPRLKHASGRKNRLTINKCDTNCARTRRLAPLVTKPSESKVGSVKVSSSSHHGILCHADLKSVKDGIENAGEDSERKENLSSFQVGSCSQSSSCVKVAKVFPEPKENIGPCSSQRCPGTSKKFKNVQGSGSGVLKQVLAVQSKCATIGVLTGGSKVPKGGILSGRLQRMTTVGSMTVANKATRASSPADVRIAKFRKSSVTKLPQGTSQEEHTYLEANSTKCIPEYIGQKGSNQDDVGIMNTKSCSSVDKTRCAEDEQKIISDQTVVKQGPKRLKMSAFKNEKSCRNFPLSEVPYKSDASINKVKLKEICVVKVSKEKKLLSKSDVNLKSGSLDDNAESPTLSQKGDILWDSNQNPQNISLGVSYQNFPNVRGKPTRKKPLPQNSNAKSIMPVTRAFVSDSQGSGSGNKVVYSTKSEKQGKGQVPHLSTIKTLQKRKNTDSGRKHSQVSLRSCATSVNGARASSGESNLSVRLEKKRKKLPSKFL</sequence>
<comment type="similarity">
    <text evidence="5 21">Belongs to the peptidase M14 family.</text>
</comment>
<feature type="compositionally biased region" description="Polar residues" evidence="22">
    <location>
        <begin position="1109"/>
        <end position="1120"/>
    </location>
</feature>
<dbReference type="EC" id="3.4.17.24" evidence="17"/>
<gene>
    <name evidence="24" type="ORF">Cfor_05585</name>
</gene>
<name>A0A6L2PRD0_COPFO</name>
<keyword evidence="9" id="KW-0378">Hydrolase</keyword>
<dbReference type="GO" id="GO:0008270">
    <property type="term" value="F:zinc ion binding"/>
    <property type="evidence" value="ECO:0007669"/>
    <property type="project" value="InterPro"/>
</dbReference>
<dbReference type="EMBL" id="BLKM01000468">
    <property type="protein sequence ID" value="GFG34130.1"/>
    <property type="molecule type" value="Genomic_DNA"/>
</dbReference>
<dbReference type="OrthoDB" id="10253041at2759"/>
<proteinExistence type="inferred from homology"/>
<evidence type="ECO:0000256" key="19">
    <source>
        <dbReference type="ARBA" id="ARBA00032928"/>
    </source>
</evidence>
<comment type="catalytic activity">
    <reaction evidence="15">
        <text>C-terminal L-alpha-aminoacyl-L-glutamyl-L-glutamyl-[tubulin] + H2O = C-terminal L-alpha-aminoacyl-L-glutamyl-[tubulin] + L-glutamate</text>
        <dbReference type="Rhea" id="RHEA:63792"/>
        <dbReference type="Rhea" id="RHEA-COMP:16435"/>
        <dbReference type="Rhea" id="RHEA-COMP:16436"/>
        <dbReference type="ChEBI" id="CHEBI:15377"/>
        <dbReference type="ChEBI" id="CHEBI:29985"/>
        <dbReference type="ChEBI" id="CHEBI:149555"/>
        <dbReference type="ChEBI" id="CHEBI:149556"/>
        <dbReference type="EC" id="3.4.17.24"/>
    </reaction>
    <physiologicalReaction direction="left-to-right" evidence="15">
        <dbReference type="Rhea" id="RHEA:63793"/>
    </physiologicalReaction>
</comment>
<evidence type="ECO:0000256" key="4">
    <source>
        <dbReference type="ARBA" id="ARBA00004214"/>
    </source>
</evidence>
<reference evidence="25" key="1">
    <citation type="submission" date="2020-01" db="EMBL/GenBank/DDBJ databases">
        <title>Draft genome sequence of the Termite Coptotermes fromosanus.</title>
        <authorList>
            <person name="Itakura S."/>
            <person name="Yosikawa Y."/>
            <person name="Umezawa K."/>
        </authorList>
    </citation>
    <scope>NUCLEOTIDE SEQUENCE [LARGE SCALE GENOMIC DNA]</scope>
</reference>
<protein>
    <recommendedName>
        <fullName evidence="14">Cytosolic carboxypeptidase-like protein 5</fullName>
        <ecNumber evidence="17">3.4.17.24</ecNumber>
    </recommendedName>
    <alternativeName>
        <fullName evidence="19">ATP/GTP-binding protein-like 5</fullName>
    </alternativeName>
    <alternativeName>
        <fullName evidence="18">Protein deglutamylase CCP5</fullName>
    </alternativeName>
</protein>
<evidence type="ECO:0000256" key="8">
    <source>
        <dbReference type="ARBA" id="ARBA00022723"/>
    </source>
</evidence>
<dbReference type="Pfam" id="PF00246">
    <property type="entry name" value="Peptidase_M14"/>
    <property type="match status" value="1"/>
</dbReference>
<evidence type="ECO:0000256" key="7">
    <source>
        <dbReference type="ARBA" id="ARBA00022670"/>
    </source>
</evidence>
<keyword evidence="10" id="KW-0862">Zinc</keyword>
<evidence type="ECO:0000313" key="25">
    <source>
        <dbReference type="Proteomes" id="UP000502823"/>
    </source>
</evidence>
<dbReference type="InterPro" id="IPR050821">
    <property type="entry name" value="Cytosolic_carboxypeptidase"/>
</dbReference>
<dbReference type="AlphaFoldDB" id="A0A6L2PRD0"/>
<dbReference type="Pfam" id="PF18027">
    <property type="entry name" value="Pepdidase_M14_N"/>
    <property type="match status" value="1"/>
</dbReference>
<keyword evidence="13" id="KW-0539">Nucleus</keyword>
<dbReference type="PANTHER" id="PTHR12756:SF12">
    <property type="entry name" value="CYTOSOLIC CARBOXYPEPTIDASE-LIKE PROTEIN 5"/>
    <property type="match status" value="1"/>
</dbReference>
<accession>A0A6L2PRD0</accession>
<dbReference type="CDD" id="cd06236">
    <property type="entry name" value="M14_AGBL5_like"/>
    <property type="match status" value="1"/>
</dbReference>
<dbReference type="GO" id="GO:0005634">
    <property type="term" value="C:nucleus"/>
    <property type="evidence" value="ECO:0007669"/>
    <property type="project" value="UniProtKB-SubCell"/>
</dbReference>
<feature type="active site" description="Proton donor/acceptor" evidence="21">
    <location>
        <position position="546"/>
    </location>
</feature>